<dbReference type="Proteomes" id="UP001519349">
    <property type="component" value="Unassembled WGS sequence"/>
</dbReference>
<keyword evidence="2" id="KW-1185">Reference proteome</keyword>
<proteinExistence type="predicted"/>
<name>A0ABS5AVF6_9STRE</name>
<dbReference type="RefSeq" id="WP_128836751.1">
    <property type="nucleotide sequence ID" value="NZ_QFAY01000006.1"/>
</dbReference>
<evidence type="ECO:0000313" key="1">
    <source>
        <dbReference type="EMBL" id="MBP2620543.1"/>
    </source>
</evidence>
<organism evidence="1 2">
    <name type="scientific">Streptococcus panodentis</name>
    <dbReference type="NCBI Taxonomy" id="1581472"/>
    <lineage>
        <taxon>Bacteria</taxon>
        <taxon>Bacillati</taxon>
        <taxon>Bacillota</taxon>
        <taxon>Bacilli</taxon>
        <taxon>Lactobacillales</taxon>
        <taxon>Streptococcaceae</taxon>
        <taxon>Streptococcus</taxon>
    </lineage>
</organism>
<comment type="caution">
    <text evidence="1">The sequence shown here is derived from an EMBL/GenBank/DDBJ whole genome shotgun (WGS) entry which is preliminary data.</text>
</comment>
<gene>
    <name evidence="1" type="ORF">DHL47_04160</name>
</gene>
<protein>
    <submittedName>
        <fullName evidence="1">Uncharacterized protein</fullName>
    </submittedName>
</protein>
<reference evidence="1 2" key="1">
    <citation type="submission" date="2018-05" db="EMBL/GenBank/DDBJ databases">
        <title>Draft genome sequence of Streptococcus panodentis CCUG 70867T.</title>
        <authorList>
            <person name="Salva-Serra F."/>
            <person name="Mendez V."/>
            <person name="Jaen-Luchoro D."/>
            <person name="Gonzales-Siles L."/>
            <person name="Karlsson R."/>
            <person name="Engstrom-Jakobsson H."/>
            <person name="Busquets A."/>
            <person name="Gomila M."/>
            <person name="Pineiro-Iglesias B."/>
            <person name="Bennasar-Figueras A."/>
            <person name="Seeger M."/>
            <person name="Moore E."/>
        </authorList>
    </citation>
    <scope>NUCLEOTIDE SEQUENCE [LARGE SCALE GENOMIC DNA]</scope>
    <source>
        <strain evidence="1 2">CCUG 70867</strain>
    </source>
</reference>
<evidence type="ECO:0000313" key="2">
    <source>
        <dbReference type="Proteomes" id="UP001519349"/>
    </source>
</evidence>
<dbReference type="EMBL" id="QFAY01000006">
    <property type="protein sequence ID" value="MBP2620543.1"/>
    <property type="molecule type" value="Genomic_DNA"/>
</dbReference>
<dbReference type="Gene3D" id="3.75.10.10">
    <property type="entry name" value="L-arginine/glycine Amidinotransferase, Chain A"/>
    <property type="match status" value="1"/>
</dbReference>
<sequence length="85" mass="9588">MSDSGLFIEGQLQIDMCQKERRGYQEIVADMKKEELQAAAISQTEPIYLEGGDVPVDYSNVFVSIGKSASNLAGLNWHRRYLDDF</sequence>
<accession>A0ABS5AVF6</accession>